<reference evidence="8 9" key="1">
    <citation type="submission" date="2020-05" db="EMBL/GenBank/DDBJ databases">
        <title>Identification and distribution of gene clusters putatively required for synthesis of sphingolipid metabolism inhibitors in phylogenetically diverse species of the filamentous fungus Fusarium.</title>
        <authorList>
            <person name="Kim H.-S."/>
            <person name="Busman M."/>
            <person name="Brown D.W."/>
            <person name="Divon H."/>
            <person name="Uhlig S."/>
            <person name="Proctor R.H."/>
        </authorList>
    </citation>
    <scope>NUCLEOTIDE SEQUENCE [LARGE SCALE GENOMIC DNA]</scope>
    <source>
        <strain evidence="8 9">NRRL 36939</strain>
    </source>
</reference>
<keyword evidence="3" id="KW-0677">Repeat</keyword>
<dbReference type="GO" id="GO:0006351">
    <property type="term" value="P:DNA-templated transcription"/>
    <property type="evidence" value="ECO:0007669"/>
    <property type="project" value="InterPro"/>
</dbReference>
<evidence type="ECO:0000259" key="7">
    <source>
        <dbReference type="Pfam" id="PF04082"/>
    </source>
</evidence>
<comment type="subcellular location">
    <subcellularLocation>
        <location evidence="1">Nucleus</location>
    </subcellularLocation>
</comment>
<evidence type="ECO:0000256" key="4">
    <source>
        <dbReference type="ARBA" id="ARBA00022771"/>
    </source>
</evidence>
<dbReference type="GO" id="GO:0000981">
    <property type="term" value="F:DNA-binding transcription factor activity, RNA polymerase II-specific"/>
    <property type="evidence" value="ECO:0007669"/>
    <property type="project" value="InterPro"/>
</dbReference>
<protein>
    <recommendedName>
        <fullName evidence="7">Xylanolytic transcriptional activator regulatory domain-containing protein</fullName>
    </recommendedName>
</protein>
<proteinExistence type="predicted"/>
<feature type="domain" description="Xylanolytic transcriptional activator regulatory" evidence="7">
    <location>
        <begin position="144"/>
        <end position="187"/>
    </location>
</feature>
<gene>
    <name evidence="8" type="ORF">FPCIR_11170</name>
</gene>
<dbReference type="GO" id="GO:0000978">
    <property type="term" value="F:RNA polymerase II cis-regulatory region sequence-specific DNA binding"/>
    <property type="evidence" value="ECO:0007669"/>
    <property type="project" value="InterPro"/>
</dbReference>
<dbReference type="PANTHER" id="PTHR40626">
    <property type="entry name" value="MIP31509P"/>
    <property type="match status" value="1"/>
</dbReference>
<dbReference type="PANTHER" id="PTHR40626:SF3">
    <property type="entry name" value="TRANSCRIPTION FACTOR WITH C2H2 AND ZN(2)-CYS(6) DNA BINDING DOMAIN (EUROFUNG)-RELATED"/>
    <property type="match status" value="1"/>
</dbReference>
<comment type="caution">
    <text evidence="8">The sequence shown here is derived from an EMBL/GenBank/DDBJ whole genome shotgun (WGS) entry which is preliminary data.</text>
</comment>
<keyword evidence="6" id="KW-0539">Nucleus</keyword>
<dbReference type="OrthoDB" id="654211at2759"/>
<dbReference type="InterPro" id="IPR051059">
    <property type="entry name" value="VerF-like"/>
</dbReference>
<dbReference type="InterPro" id="IPR007219">
    <property type="entry name" value="XnlR_reg_dom"/>
</dbReference>
<dbReference type="GO" id="GO:0000785">
    <property type="term" value="C:chromatin"/>
    <property type="evidence" value="ECO:0007669"/>
    <property type="project" value="TreeGrafter"/>
</dbReference>
<keyword evidence="5" id="KW-0862">Zinc</keyword>
<dbReference type="Pfam" id="PF04082">
    <property type="entry name" value="Fungal_trans"/>
    <property type="match status" value="1"/>
</dbReference>
<evidence type="ECO:0000256" key="6">
    <source>
        <dbReference type="ARBA" id="ARBA00023242"/>
    </source>
</evidence>
<keyword evidence="4" id="KW-0863">Zinc-finger</keyword>
<name>A0A8H5KUZ9_9HYPO</name>
<evidence type="ECO:0000256" key="2">
    <source>
        <dbReference type="ARBA" id="ARBA00022723"/>
    </source>
</evidence>
<dbReference type="GO" id="GO:0008270">
    <property type="term" value="F:zinc ion binding"/>
    <property type="evidence" value="ECO:0007669"/>
    <property type="project" value="UniProtKB-KW"/>
</dbReference>
<dbReference type="GO" id="GO:0005634">
    <property type="term" value="C:nucleus"/>
    <property type="evidence" value="ECO:0007669"/>
    <property type="project" value="UniProtKB-SubCell"/>
</dbReference>
<dbReference type="EMBL" id="JAAOAS010000337">
    <property type="protein sequence ID" value="KAF5579288.1"/>
    <property type="molecule type" value="Genomic_DNA"/>
</dbReference>
<sequence length="434" mass="49215">MPVVLADFIDYSLEWPQVVSLPFSVLNFDVRSNIQGSNLNLRPCFDQVPSREKLALPFLKRFTESSGIADGFDCGTVAQRRQLNEILEDSSRQNLSVKTREIVGIIKRTMTRTRSCSNFGIEWSPVVEKACFDFFSPCNIHRFLHLFWSGWYPNSPIIHKPTLNPEAEPPGLIASMAVLGACLSPDANDCVRAMAWLTPVEEVAFADNILYDDSIIASSDLVGDEVAVWDRLKALHAAYFICIAQNWEGSKEGRQRVRKDRYSRIVSIARSFGLYNLSLAKVDTAFSTQQKWARLILLESMIRSFNMFTIISALCCLIFQYQTTLIDASQITPAATGLSRWIWLWQQGDHAVVNSDSYSVENMWKRVGFMQHANEYYHLACAMLERWKFTERQVGDSLAAWAAPLGSAQGIPKYDDGEMVQVKALIHDMENMTY</sequence>
<keyword evidence="2" id="KW-0479">Metal-binding</keyword>
<evidence type="ECO:0000256" key="3">
    <source>
        <dbReference type="ARBA" id="ARBA00022737"/>
    </source>
</evidence>
<dbReference type="AlphaFoldDB" id="A0A8H5KUZ9"/>
<evidence type="ECO:0000256" key="5">
    <source>
        <dbReference type="ARBA" id="ARBA00022833"/>
    </source>
</evidence>
<accession>A0A8H5KUZ9</accession>
<keyword evidence="9" id="KW-1185">Reference proteome</keyword>
<evidence type="ECO:0000256" key="1">
    <source>
        <dbReference type="ARBA" id="ARBA00004123"/>
    </source>
</evidence>
<evidence type="ECO:0000313" key="9">
    <source>
        <dbReference type="Proteomes" id="UP000546213"/>
    </source>
</evidence>
<dbReference type="Proteomes" id="UP000546213">
    <property type="component" value="Unassembled WGS sequence"/>
</dbReference>
<evidence type="ECO:0000313" key="8">
    <source>
        <dbReference type="EMBL" id="KAF5579288.1"/>
    </source>
</evidence>
<organism evidence="8 9">
    <name type="scientific">Fusarium pseudocircinatum</name>
    <dbReference type="NCBI Taxonomy" id="56676"/>
    <lineage>
        <taxon>Eukaryota</taxon>
        <taxon>Fungi</taxon>
        <taxon>Dikarya</taxon>
        <taxon>Ascomycota</taxon>
        <taxon>Pezizomycotina</taxon>
        <taxon>Sordariomycetes</taxon>
        <taxon>Hypocreomycetidae</taxon>
        <taxon>Hypocreales</taxon>
        <taxon>Nectriaceae</taxon>
        <taxon>Fusarium</taxon>
        <taxon>Fusarium fujikuroi species complex</taxon>
    </lineage>
</organism>